<sequence length="89" mass="10316">MPRDTNNTRTRRVRYLTWRMEYGPMVTYLALALSDGTNAYTRFIMMRVEDLAHILCQIASCLVSPFGFVPCAQPRGMVEWILRAKLKSD</sequence>
<evidence type="ECO:0000313" key="2">
    <source>
        <dbReference type="Proteomes" id="UP000663843"/>
    </source>
</evidence>
<dbReference type="AlphaFoldDB" id="A0A8H2WI99"/>
<evidence type="ECO:0000313" key="1">
    <source>
        <dbReference type="EMBL" id="CAE6376390.1"/>
    </source>
</evidence>
<dbReference type="Proteomes" id="UP000663843">
    <property type="component" value="Unassembled WGS sequence"/>
</dbReference>
<dbReference type="EMBL" id="CAJMWT010001071">
    <property type="protein sequence ID" value="CAE6376390.1"/>
    <property type="molecule type" value="Genomic_DNA"/>
</dbReference>
<name>A0A8H2WI99_9AGAM</name>
<comment type="caution">
    <text evidence="1">The sequence shown here is derived from an EMBL/GenBank/DDBJ whole genome shotgun (WGS) entry which is preliminary data.</text>
</comment>
<organism evidence="1 2">
    <name type="scientific">Rhizoctonia solani</name>
    <dbReference type="NCBI Taxonomy" id="456999"/>
    <lineage>
        <taxon>Eukaryota</taxon>
        <taxon>Fungi</taxon>
        <taxon>Dikarya</taxon>
        <taxon>Basidiomycota</taxon>
        <taxon>Agaricomycotina</taxon>
        <taxon>Agaricomycetes</taxon>
        <taxon>Cantharellales</taxon>
        <taxon>Ceratobasidiaceae</taxon>
        <taxon>Rhizoctonia</taxon>
    </lineage>
</organism>
<accession>A0A8H2WI99</accession>
<gene>
    <name evidence="1" type="ORF">RDB_LOCUS21502</name>
</gene>
<protein>
    <submittedName>
        <fullName evidence="1">Uncharacterized protein</fullName>
    </submittedName>
</protein>
<proteinExistence type="predicted"/>
<reference evidence="1" key="1">
    <citation type="submission" date="2021-01" db="EMBL/GenBank/DDBJ databases">
        <authorList>
            <person name="Kaushik A."/>
        </authorList>
    </citation>
    <scope>NUCLEOTIDE SEQUENCE</scope>
    <source>
        <strain evidence="1">AG2-2IIIB</strain>
    </source>
</reference>